<accession>A0A1R3I7P5</accession>
<evidence type="ECO:0000313" key="3">
    <source>
        <dbReference type="Proteomes" id="UP000187203"/>
    </source>
</evidence>
<evidence type="ECO:0000256" key="1">
    <source>
        <dbReference type="SAM" id="MobiDB-lite"/>
    </source>
</evidence>
<comment type="caution">
    <text evidence="2">The sequence shown here is derived from an EMBL/GenBank/DDBJ whole genome shotgun (WGS) entry which is preliminary data.</text>
</comment>
<dbReference type="EMBL" id="AWUE01018731">
    <property type="protein sequence ID" value="OMO78578.1"/>
    <property type="molecule type" value="Genomic_DNA"/>
</dbReference>
<proteinExistence type="predicted"/>
<feature type="region of interest" description="Disordered" evidence="1">
    <location>
        <begin position="173"/>
        <end position="207"/>
    </location>
</feature>
<sequence length="207" mass="24086">MDGQQPKFAQVYMFDGEDELNHRLGVFGDREIGSNIVPEIVQGLTAMFDMYNEVVEEMLLMKLMRILIADAWLLMRLAGAYLNFRFVIGIILFKDFLFICLARTKFISETKKDYQLFLKEMRFEDYNKQVKILKVKGPEILAEGFGNELQFATLVELLTFDPQEIQYNTAMEDPCEEGEDEIDNEEFDDENDNEDVVVDPEEDDPAF</sequence>
<evidence type="ECO:0000313" key="2">
    <source>
        <dbReference type="EMBL" id="OMO78578.1"/>
    </source>
</evidence>
<organism evidence="2 3">
    <name type="scientific">Corchorus olitorius</name>
    <dbReference type="NCBI Taxonomy" id="93759"/>
    <lineage>
        <taxon>Eukaryota</taxon>
        <taxon>Viridiplantae</taxon>
        <taxon>Streptophyta</taxon>
        <taxon>Embryophyta</taxon>
        <taxon>Tracheophyta</taxon>
        <taxon>Spermatophyta</taxon>
        <taxon>Magnoliopsida</taxon>
        <taxon>eudicotyledons</taxon>
        <taxon>Gunneridae</taxon>
        <taxon>Pentapetalae</taxon>
        <taxon>rosids</taxon>
        <taxon>malvids</taxon>
        <taxon>Malvales</taxon>
        <taxon>Malvaceae</taxon>
        <taxon>Grewioideae</taxon>
        <taxon>Apeibeae</taxon>
        <taxon>Corchorus</taxon>
    </lineage>
</organism>
<dbReference type="AlphaFoldDB" id="A0A1R3I7P5"/>
<protein>
    <submittedName>
        <fullName evidence="2">Uncharacterized protein</fullName>
    </submittedName>
</protein>
<dbReference type="Proteomes" id="UP000187203">
    <property type="component" value="Unassembled WGS sequence"/>
</dbReference>
<reference evidence="3" key="1">
    <citation type="submission" date="2013-09" db="EMBL/GenBank/DDBJ databases">
        <title>Corchorus olitorius genome sequencing.</title>
        <authorList>
            <person name="Alam M."/>
            <person name="Haque M.S."/>
            <person name="Islam M.S."/>
            <person name="Emdad E.M."/>
            <person name="Islam M.M."/>
            <person name="Ahmed B."/>
            <person name="Halim A."/>
            <person name="Hossen Q.M.M."/>
            <person name="Hossain M.Z."/>
            <person name="Ahmed R."/>
            <person name="Khan M.M."/>
            <person name="Islam R."/>
            <person name="Rashid M.M."/>
            <person name="Khan S.A."/>
            <person name="Rahman M.S."/>
            <person name="Alam M."/>
            <person name="Yahiya A.S."/>
            <person name="Khan M.S."/>
            <person name="Azam M.S."/>
            <person name="Haque T."/>
            <person name="Lashkar M.Z.H."/>
            <person name="Akhand A.I."/>
            <person name="Morshed G."/>
            <person name="Roy S."/>
            <person name="Uddin K.S."/>
            <person name="Rabeya T."/>
            <person name="Hossain A.S."/>
            <person name="Chowdhury A."/>
            <person name="Snigdha A.R."/>
            <person name="Mortoza M.S."/>
            <person name="Matin S.A."/>
            <person name="Hoque S.M.E."/>
            <person name="Islam M.K."/>
            <person name="Roy D.K."/>
            <person name="Haider R."/>
            <person name="Moosa M.M."/>
            <person name="Elias S.M."/>
            <person name="Hasan A.M."/>
            <person name="Jahan S."/>
            <person name="Shafiuddin M."/>
            <person name="Mahmood N."/>
            <person name="Shommy N.S."/>
        </authorList>
    </citation>
    <scope>NUCLEOTIDE SEQUENCE [LARGE SCALE GENOMIC DNA]</scope>
    <source>
        <strain evidence="3">cv. O-4</strain>
    </source>
</reference>
<gene>
    <name evidence="2" type="ORF">COLO4_24710</name>
</gene>
<name>A0A1R3I7P5_9ROSI</name>
<keyword evidence="3" id="KW-1185">Reference proteome</keyword>